<dbReference type="GO" id="GO:0006865">
    <property type="term" value="P:amino acid transport"/>
    <property type="evidence" value="ECO:0007669"/>
    <property type="project" value="TreeGrafter"/>
</dbReference>
<evidence type="ECO:0000256" key="3">
    <source>
        <dbReference type="ARBA" id="ARBA00022729"/>
    </source>
</evidence>
<dbReference type="SMART" id="SM00062">
    <property type="entry name" value="PBPb"/>
    <property type="match status" value="1"/>
</dbReference>
<organism evidence="6 7">
    <name type="scientific">Rugamonas fusca</name>
    <dbReference type="NCBI Taxonomy" id="2758568"/>
    <lineage>
        <taxon>Bacteria</taxon>
        <taxon>Pseudomonadati</taxon>
        <taxon>Pseudomonadota</taxon>
        <taxon>Betaproteobacteria</taxon>
        <taxon>Burkholderiales</taxon>
        <taxon>Oxalobacteraceae</taxon>
        <taxon>Telluria group</taxon>
        <taxon>Rugamonas</taxon>
    </lineage>
</organism>
<sequence length="287" mass="30793">MRSDKVRVLAIALAGMMANAVAAETGGQLKLAKPGTITIGYRDASQPFSFAGAQHQPAGYTIDLCGAVIDAIRKELGQPDLKVSYVPVSSSDRIAKVKEGAIDLECGSTSVTAQRATEVAFSTPIFYSDTKVMVRADAGIRNIADLKDKRVIVNQGASGAPALAKADLDQGLHIQFVKSHDNVESFGALQQKKVDAFVHDDVQLAQLAATASNPKGFVLLKESLASDPIAIMLRKDNKPLQQLVDATLTKLSASGEFTKIYSKWFLTPTFKFPMSDSLKRELKNPGK</sequence>
<dbReference type="PANTHER" id="PTHR30085:SF2">
    <property type="entry name" value="GLUTAMATE_ASPARTATE IMPORT SOLUTE-BINDING PROTEIN"/>
    <property type="match status" value="1"/>
</dbReference>
<accession>A0A7W2I705</accession>
<proteinExistence type="inferred from homology"/>
<dbReference type="AlphaFoldDB" id="A0A7W2I705"/>
<keyword evidence="7" id="KW-1185">Reference proteome</keyword>
<evidence type="ECO:0000256" key="4">
    <source>
        <dbReference type="SAM" id="SignalP"/>
    </source>
</evidence>
<dbReference type="RefSeq" id="WP_182217425.1">
    <property type="nucleotide sequence ID" value="NZ_JACEZS010000008.1"/>
</dbReference>
<dbReference type="Proteomes" id="UP000566711">
    <property type="component" value="Unassembled WGS sequence"/>
</dbReference>
<comment type="caution">
    <text evidence="6">The sequence shown here is derived from an EMBL/GenBank/DDBJ whole genome shotgun (WGS) entry which is preliminary data.</text>
</comment>
<dbReference type="InterPro" id="IPR001638">
    <property type="entry name" value="Solute-binding_3/MltF_N"/>
</dbReference>
<dbReference type="Pfam" id="PF00497">
    <property type="entry name" value="SBP_bac_3"/>
    <property type="match status" value="1"/>
</dbReference>
<evidence type="ECO:0000256" key="2">
    <source>
        <dbReference type="ARBA" id="ARBA00022448"/>
    </source>
</evidence>
<keyword evidence="3 4" id="KW-0732">Signal</keyword>
<feature type="domain" description="Solute-binding protein family 3/N-terminal" evidence="5">
    <location>
        <begin position="36"/>
        <end position="268"/>
    </location>
</feature>
<evidence type="ECO:0000259" key="5">
    <source>
        <dbReference type="SMART" id="SM00062"/>
    </source>
</evidence>
<dbReference type="Gene3D" id="3.40.190.10">
    <property type="entry name" value="Periplasmic binding protein-like II"/>
    <property type="match status" value="2"/>
</dbReference>
<dbReference type="PANTHER" id="PTHR30085">
    <property type="entry name" value="AMINO ACID ABC TRANSPORTER PERMEASE"/>
    <property type="match status" value="1"/>
</dbReference>
<dbReference type="InterPro" id="IPR051455">
    <property type="entry name" value="Bact_solute-bind_prot3"/>
</dbReference>
<dbReference type="SUPFAM" id="SSF53850">
    <property type="entry name" value="Periplasmic binding protein-like II"/>
    <property type="match status" value="1"/>
</dbReference>
<keyword evidence="2" id="KW-0813">Transport</keyword>
<evidence type="ECO:0000313" key="6">
    <source>
        <dbReference type="EMBL" id="MBA5605930.1"/>
    </source>
</evidence>
<comment type="similarity">
    <text evidence="1">Belongs to the bacterial solute-binding protein 3 family.</text>
</comment>
<gene>
    <name evidence="6" type="ORF">H3H36_11225</name>
</gene>
<evidence type="ECO:0000256" key="1">
    <source>
        <dbReference type="ARBA" id="ARBA00010333"/>
    </source>
</evidence>
<name>A0A7W2I705_9BURK</name>
<protein>
    <submittedName>
        <fullName evidence="6">Amino acid ABC transporter substrate-binding protein</fullName>
    </submittedName>
</protein>
<feature type="signal peptide" evidence="4">
    <location>
        <begin position="1"/>
        <end position="22"/>
    </location>
</feature>
<reference evidence="6 7" key="1">
    <citation type="submission" date="2020-07" db="EMBL/GenBank/DDBJ databases">
        <title>Novel species isolated from subtropical streams in China.</title>
        <authorList>
            <person name="Lu H."/>
        </authorList>
    </citation>
    <scope>NUCLEOTIDE SEQUENCE [LARGE SCALE GENOMIC DNA]</scope>
    <source>
        <strain evidence="6 7">FT3S</strain>
    </source>
</reference>
<feature type="chain" id="PRO_5031148652" evidence="4">
    <location>
        <begin position="23"/>
        <end position="287"/>
    </location>
</feature>
<dbReference type="GO" id="GO:0005576">
    <property type="term" value="C:extracellular region"/>
    <property type="evidence" value="ECO:0007669"/>
    <property type="project" value="TreeGrafter"/>
</dbReference>
<dbReference type="EMBL" id="JACEZS010000008">
    <property type="protein sequence ID" value="MBA5605930.1"/>
    <property type="molecule type" value="Genomic_DNA"/>
</dbReference>
<dbReference type="CDD" id="cd13688">
    <property type="entry name" value="PBP2_GltI_DEBP"/>
    <property type="match status" value="1"/>
</dbReference>
<dbReference type="GO" id="GO:0030288">
    <property type="term" value="C:outer membrane-bounded periplasmic space"/>
    <property type="evidence" value="ECO:0007669"/>
    <property type="project" value="TreeGrafter"/>
</dbReference>
<evidence type="ECO:0000313" key="7">
    <source>
        <dbReference type="Proteomes" id="UP000566711"/>
    </source>
</evidence>